<comment type="caution">
    <text evidence="1">The sequence shown here is derived from an EMBL/GenBank/DDBJ whole genome shotgun (WGS) entry which is preliminary data.</text>
</comment>
<sequence>MNKLYQHQNVSRVLDSCIYILSLNYSIEYSIIHIATRDA</sequence>
<dbReference type="Proteomes" id="UP000789901">
    <property type="component" value="Unassembled WGS sequence"/>
</dbReference>
<protein>
    <submittedName>
        <fullName evidence="1">9130_t:CDS:1</fullName>
    </submittedName>
</protein>
<dbReference type="EMBL" id="CAJVQB010000167">
    <property type="protein sequence ID" value="CAG8472290.1"/>
    <property type="molecule type" value="Genomic_DNA"/>
</dbReference>
<name>A0ABM8VXM4_GIGMA</name>
<evidence type="ECO:0000313" key="1">
    <source>
        <dbReference type="EMBL" id="CAG8472290.1"/>
    </source>
</evidence>
<keyword evidence="2" id="KW-1185">Reference proteome</keyword>
<organism evidence="1 2">
    <name type="scientific">Gigaspora margarita</name>
    <dbReference type="NCBI Taxonomy" id="4874"/>
    <lineage>
        <taxon>Eukaryota</taxon>
        <taxon>Fungi</taxon>
        <taxon>Fungi incertae sedis</taxon>
        <taxon>Mucoromycota</taxon>
        <taxon>Glomeromycotina</taxon>
        <taxon>Glomeromycetes</taxon>
        <taxon>Diversisporales</taxon>
        <taxon>Gigasporaceae</taxon>
        <taxon>Gigaspora</taxon>
    </lineage>
</organism>
<reference evidence="1 2" key="1">
    <citation type="submission" date="2021-06" db="EMBL/GenBank/DDBJ databases">
        <authorList>
            <person name="Kallberg Y."/>
            <person name="Tangrot J."/>
            <person name="Rosling A."/>
        </authorList>
    </citation>
    <scope>NUCLEOTIDE SEQUENCE [LARGE SCALE GENOMIC DNA]</scope>
    <source>
        <strain evidence="1 2">120-4 pot B 10/14</strain>
    </source>
</reference>
<evidence type="ECO:0000313" key="2">
    <source>
        <dbReference type="Proteomes" id="UP000789901"/>
    </source>
</evidence>
<accession>A0ABM8VXM4</accession>
<gene>
    <name evidence="1" type="ORF">GMARGA_LOCUS835</name>
</gene>
<proteinExistence type="predicted"/>